<evidence type="ECO:0000313" key="13">
    <source>
        <dbReference type="Proteomes" id="UP000204221"/>
    </source>
</evidence>
<dbReference type="RefSeq" id="WP_093940878.1">
    <property type="nucleotide sequence ID" value="NZ_CP022521.1"/>
</dbReference>
<dbReference type="InterPro" id="IPR000878">
    <property type="entry name" value="4pyrrol_Mease"/>
</dbReference>
<evidence type="ECO:0000256" key="9">
    <source>
        <dbReference type="ARBA" id="ARBA00023244"/>
    </source>
</evidence>
<dbReference type="Gene3D" id="3.40.1010.10">
    <property type="entry name" value="Cobalt-precorrin-4 Transmethylase, Domain 1"/>
    <property type="match status" value="1"/>
</dbReference>
<dbReference type="Gene3D" id="3.40.50.720">
    <property type="entry name" value="NAD(P)-binding Rossmann-like Domain"/>
    <property type="match status" value="1"/>
</dbReference>
<dbReference type="CDD" id="cd11642">
    <property type="entry name" value="SUMT"/>
    <property type="match status" value="1"/>
</dbReference>
<dbReference type="GO" id="GO:0032259">
    <property type="term" value="P:methylation"/>
    <property type="evidence" value="ECO:0007669"/>
    <property type="project" value="UniProtKB-KW"/>
</dbReference>
<dbReference type="NCBIfam" id="TIGR01469">
    <property type="entry name" value="cobA_cysG_Cterm"/>
    <property type="match status" value="1"/>
</dbReference>
<dbReference type="Gene3D" id="3.30.950.10">
    <property type="entry name" value="Methyltransferase, Cobalt-precorrin-4 Transmethylase, Domain 2"/>
    <property type="match status" value="1"/>
</dbReference>
<dbReference type="InterPro" id="IPR006366">
    <property type="entry name" value="CobA/CysG_C"/>
</dbReference>
<dbReference type="NCBIfam" id="NF004790">
    <property type="entry name" value="PRK06136.1"/>
    <property type="match status" value="1"/>
</dbReference>
<evidence type="ECO:0000256" key="1">
    <source>
        <dbReference type="ARBA" id="ARBA00005010"/>
    </source>
</evidence>
<dbReference type="FunFam" id="3.40.1010.10:FF:000003">
    <property type="entry name" value="Putative Uroporphyrinogen-III C-methyltransferase"/>
    <property type="match status" value="1"/>
</dbReference>
<dbReference type="PANTHER" id="PTHR45790">
    <property type="entry name" value="SIROHEME SYNTHASE-RELATED"/>
    <property type="match status" value="1"/>
</dbReference>
<evidence type="ECO:0000256" key="4">
    <source>
        <dbReference type="ARBA" id="ARBA00022679"/>
    </source>
</evidence>
<dbReference type="GO" id="GO:0019354">
    <property type="term" value="P:siroheme biosynthetic process"/>
    <property type="evidence" value="ECO:0007669"/>
    <property type="project" value="UniProtKB-UniPathway"/>
</dbReference>
<gene>
    <name evidence="12" type="primary">cysG2</name>
    <name evidence="12" type="ORF">AHOG_08615</name>
</gene>
<dbReference type="NCBIfam" id="TIGR01470">
    <property type="entry name" value="cysG_Nterm"/>
    <property type="match status" value="1"/>
</dbReference>
<dbReference type="InterPro" id="IPR035996">
    <property type="entry name" value="4pyrrol_Methylase_sf"/>
</dbReference>
<sequence>MRAERHDGSTDPYLTGLLLTGRRVVVVGAGTVAQRRLPRLVGSGAIVEVIAPQATPAVEAMADAGEITWTRRPYRGGDLGEAWFAVACTSEPSVNAEVAAEAAVSRVFCVRADQAAGGSAVTPAVGDHAGLRVGVLAGGRPRRSAAVRDAVLAALSSGAVDDQDETVGQHAAGVALIGGGPGDPDLITVRGRRLLARADVVVTDHLAPRELLEELAPDVEVIDASKIPYGRAANQEIINATLIERARAGRFVVRLKGGDPFVFGRGFEEVLACTEAGVTVTVVPGVTSAFAVPAVADVPVTHRGVAHEVVVVSGHVAPTDERALTDWRALARLRGTIVLLMGVERIDQFASVLIEHGRRADTPVAVVQDGTLRTEHVLRSTLAAVAGDIGAAGVRPPAVIVIGDVAALGPAPRTAPAQSQSEPESSS</sequence>
<dbReference type="PANTHER" id="PTHR45790:SF3">
    <property type="entry name" value="S-ADENOSYL-L-METHIONINE-DEPENDENT UROPORPHYRINOGEN III METHYLTRANSFERASE, CHLOROPLASTIC"/>
    <property type="match status" value="1"/>
</dbReference>
<evidence type="ECO:0000256" key="7">
    <source>
        <dbReference type="ARBA" id="ARBA00023027"/>
    </source>
</evidence>
<comment type="pathway">
    <text evidence="1">Porphyrin-containing compound metabolism; siroheme biosynthesis; sirohydrochlorin from precorrin-2: step 1/1.</text>
</comment>
<dbReference type="GO" id="GO:0043115">
    <property type="term" value="F:precorrin-2 dehydrogenase activity"/>
    <property type="evidence" value="ECO:0007669"/>
    <property type="project" value="UniProtKB-EC"/>
</dbReference>
<name>A0A221W0Y1_9PSEU</name>
<keyword evidence="5" id="KW-0949">S-adenosyl-L-methionine</keyword>
<evidence type="ECO:0000256" key="10">
    <source>
        <dbReference type="ARBA" id="ARBA00023268"/>
    </source>
</evidence>
<keyword evidence="6" id="KW-0560">Oxidoreductase</keyword>
<evidence type="ECO:0000256" key="5">
    <source>
        <dbReference type="ARBA" id="ARBA00022691"/>
    </source>
</evidence>
<dbReference type="KEGG" id="ahg:AHOG_08615"/>
<keyword evidence="10" id="KW-0511">Multifunctional enzyme</keyword>
<keyword evidence="8" id="KW-0456">Lyase</keyword>
<dbReference type="UniPathway" id="UPA00262">
    <property type="reaction ID" value="UER00222"/>
</dbReference>
<accession>A0A221W0Y1</accession>
<dbReference type="InterPro" id="IPR036291">
    <property type="entry name" value="NAD(P)-bd_dom_sf"/>
</dbReference>
<dbReference type="InterPro" id="IPR006367">
    <property type="entry name" value="Sirohaem_synthase_N"/>
</dbReference>
<keyword evidence="13" id="KW-1185">Reference proteome</keyword>
<proteinExistence type="predicted"/>
<reference evidence="12 13" key="1">
    <citation type="submission" date="2017-07" db="EMBL/GenBank/DDBJ databases">
        <title>Complete genome sequence of Actinoalloteichus hoggarensis DSM 45943, type strain of Actinoalloteichus hoggarensis.</title>
        <authorList>
            <person name="Ruckert C."/>
            <person name="Nouioui I."/>
            <person name="Willmese J."/>
            <person name="van Wezel G."/>
            <person name="Klenk H.-P."/>
            <person name="Kalinowski J."/>
            <person name="Zotchev S.B."/>
        </authorList>
    </citation>
    <scope>NUCLEOTIDE SEQUENCE [LARGE SCALE GENOMIC DNA]</scope>
    <source>
        <strain evidence="12 13">DSM 45943</strain>
    </source>
</reference>
<dbReference type="PIRSF" id="PIRSF036426">
    <property type="entry name" value="Sirohaem_synth"/>
    <property type="match status" value="1"/>
</dbReference>
<evidence type="ECO:0000256" key="2">
    <source>
        <dbReference type="ARBA" id="ARBA00022573"/>
    </source>
</evidence>
<evidence type="ECO:0000256" key="8">
    <source>
        <dbReference type="ARBA" id="ARBA00023239"/>
    </source>
</evidence>
<keyword evidence="4" id="KW-0808">Transferase</keyword>
<dbReference type="GO" id="GO:0051266">
    <property type="term" value="F:sirohydrochlorin ferrochelatase activity"/>
    <property type="evidence" value="ECO:0007669"/>
    <property type="project" value="InterPro"/>
</dbReference>
<dbReference type="InterPro" id="IPR014776">
    <property type="entry name" value="4pyrrole_Mease_sub2"/>
</dbReference>
<organism evidence="12 13">
    <name type="scientific">Actinoalloteichus hoggarensis</name>
    <dbReference type="NCBI Taxonomy" id="1470176"/>
    <lineage>
        <taxon>Bacteria</taxon>
        <taxon>Bacillati</taxon>
        <taxon>Actinomycetota</taxon>
        <taxon>Actinomycetes</taxon>
        <taxon>Pseudonocardiales</taxon>
        <taxon>Pseudonocardiaceae</taxon>
        <taxon>Actinoalloteichus</taxon>
    </lineage>
</organism>
<dbReference type="Pfam" id="PF00590">
    <property type="entry name" value="TP_methylase"/>
    <property type="match status" value="1"/>
</dbReference>
<dbReference type="AlphaFoldDB" id="A0A221W0Y1"/>
<keyword evidence="7" id="KW-0520">NAD</keyword>
<comment type="catalytic activity">
    <reaction evidence="11">
        <text>precorrin-2 + NAD(+) = sirohydrochlorin + NADH + 2 H(+)</text>
        <dbReference type="Rhea" id="RHEA:15613"/>
        <dbReference type="ChEBI" id="CHEBI:15378"/>
        <dbReference type="ChEBI" id="CHEBI:57540"/>
        <dbReference type="ChEBI" id="CHEBI:57945"/>
        <dbReference type="ChEBI" id="CHEBI:58351"/>
        <dbReference type="ChEBI" id="CHEBI:58827"/>
        <dbReference type="EC" id="1.3.1.76"/>
    </reaction>
</comment>
<keyword evidence="3" id="KW-0489">Methyltransferase</keyword>
<dbReference type="OrthoDB" id="9815856at2"/>
<dbReference type="SUPFAM" id="SSF51735">
    <property type="entry name" value="NAD(P)-binding Rossmann-fold domains"/>
    <property type="match status" value="1"/>
</dbReference>
<evidence type="ECO:0000256" key="6">
    <source>
        <dbReference type="ARBA" id="ARBA00023002"/>
    </source>
</evidence>
<dbReference type="GO" id="GO:0004851">
    <property type="term" value="F:uroporphyrin-III C-methyltransferase activity"/>
    <property type="evidence" value="ECO:0007669"/>
    <property type="project" value="InterPro"/>
</dbReference>
<dbReference type="InterPro" id="IPR012409">
    <property type="entry name" value="Sirohaem_synth"/>
</dbReference>
<dbReference type="GO" id="GO:0051287">
    <property type="term" value="F:NAD binding"/>
    <property type="evidence" value="ECO:0007669"/>
    <property type="project" value="InterPro"/>
</dbReference>
<keyword evidence="2" id="KW-0169">Cobalamin biosynthesis</keyword>
<evidence type="ECO:0000256" key="3">
    <source>
        <dbReference type="ARBA" id="ARBA00022603"/>
    </source>
</evidence>
<keyword evidence="9" id="KW-0627">Porphyrin biosynthesis</keyword>
<dbReference type="SUPFAM" id="SSF53790">
    <property type="entry name" value="Tetrapyrrole methylase"/>
    <property type="match status" value="1"/>
</dbReference>
<evidence type="ECO:0000313" key="12">
    <source>
        <dbReference type="EMBL" id="ASO19368.1"/>
    </source>
</evidence>
<dbReference type="GO" id="GO:0009236">
    <property type="term" value="P:cobalamin biosynthetic process"/>
    <property type="evidence" value="ECO:0007669"/>
    <property type="project" value="UniProtKB-KW"/>
</dbReference>
<dbReference type="InterPro" id="IPR014777">
    <property type="entry name" value="4pyrrole_Mease_sub1"/>
</dbReference>
<dbReference type="InterPro" id="IPR050161">
    <property type="entry name" value="Siro_Cobalamin_biosynth"/>
</dbReference>
<dbReference type="Proteomes" id="UP000204221">
    <property type="component" value="Chromosome"/>
</dbReference>
<evidence type="ECO:0000256" key="11">
    <source>
        <dbReference type="ARBA" id="ARBA00047561"/>
    </source>
</evidence>
<dbReference type="EMBL" id="CP022521">
    <property type="protein sequence ID" value="ASO19368.1"/>
    <property type="molecule type" value="Genomic_DNA"/>
</dbReference>
<protein>
    <submittedName>
        <fullName evidence="12">Siroheme synthase</fullName>
    </submittedName>
</protein>
<dbReference type="Pfam" id="PF13241">
    <property type="entry name" value="NAD_binding_7"/>
    <property type="match status" value="1"/>
</dbReference>